<reference evidence="2" key="2">
    <citation type="journal article" date="2021" name="PeerJ">
        <title>Extensive microbial diversity within the chicken gut microbiome revealed by metagenomics and culture.</title>
        <authorList>
            <person name="Gilroy R."/>
            <person name="Ravi A."/>
            <person name="Getino M."/>
            <person name="Pursley I."/>
            <person name="Horton D.L."/>
            <person name="Alikhan N.F."/>
            <person name="Baker D."/>
            <person name="Gharbi K."/>
            <person name="Hall N."/>
            <person name="Watson M."/>
            <person name="Adriaenssens E.M."/>
            <person name="Foster-Nyarko E."/>
            <person name="Jarju S."/>
            <person name="Secka A."/>
            <person name="Antonio M."/>
            <person name="Oren A."/>
            <person name="Chaudhuri R.R."/>
            <person name="La Ragione R."/>
            <person name="Hildebrand F."/>
            <person name="Pallen M.J."/>
        </authorList>
    </citation>
    <scope>NUCLEOTIDE SEQUENCE</scope>
    <source>
        <strain evidence="2">2889</strain>
    </source>
</reference>
<proteinExistence type="predicted"/>
<evidence type="ECO:0000259" key="1">
    <source>
        <dbReference type="Pfam" id="PF18962"/>
    </source>
</evidence>
<dbReference type="InterPro" id="IPR021615">
    <property type="entry name" value="Omp28"/>
</dbReference>
<evidence type="ECO:0000313" key="3">
    <source>
        <dbReference type="Proteomes" id="UP000823612"/>
    </source>
</evidence>
<dbReference type="EMBL" id="JADIMZ010000105">
    <property type="protein sequence ID" value="MBO8433050.1"/>
    <property type="molecule type" value="Genomic_DNA"/>
</dbReference>
<organism evidence="2 3">
    <name type="scientific">Candidatus Pullibacteroides excrementavium</name>
    <dbReference type="NCBI Taxonomy" id="2840905"/>
    <lineage>
        <taxon>Bacteria</taxon>
        <taxon>Pseudomonadati</taxon>
        <taxon>Bacteroidota</taxon>
        <taxon>Bacteroidia</taxon>
        <taxon>Bacteroidales</taxon>
        <taxon>Candidatus Pullibacteroides</taxon>
    </lineage>
</organism>
<dbReference type="NCBIfam" id="TIGR04183">
    <property type="entry name" value="Por_Secre_tail"/>
    <property type="match status" value="1"/>
</dbReference>
<gene>
    <name evidence="2" type="ORF">IAB08_07135</name>
</gene>
<name>A0A9D9DU64_9BACT</name>
<dbReference type="Proteomes" id="UP000823612">
    <property type="component" value="Unassembled WGS sequence"/>
</dbReference>
<dbReference type="InterPro" id="IPR013783">
    <property type="entry name" value="Ig-like_fold"/>
</dbReference>
<dbReference type="InterPro" id="IPR026444">
    <property type="entry name" value="Secre_tail"/>
</dbReference>
<dbReference type="AlphaFoldDB" id="A0A9D9DU64"/>
<sequence length="602" mass="65910">MKRIFIPTLFLCLLSLPDAKGQDTLVDKQPQNRAALLEEFTGVNCGYCPAGHVLTNQLLEEHGGRLFVFNLHAPNSDLVIPPNGTADMRTEYGDALASNAGVNTLPLGTVNRHSFNGSLSLGREQWASAIGQVLEMPAYLNVGARATLDWESRELSVEVQLYYTGEASVEENHIHVALVQNNIQGYQKNGYQNPEQSLGGSLYLHQHIFRDFLTGQWGDAVPAGEAGTFLSRTYSKTLPGQIRNVDLDLTELQVIVFVSEDRNEIINACEALIQHENGPGHVFGLSKGTQPQDVFTCDNSVRVAFEFENRNPEGTASAVESVEFLYKSRNREHTFTWQPDSAFGFRQTAKVVSDEFPLYLNGVPDTVEVTVAAVNGEAYDFEAQKPLRIPAIKYFGYTSADSVVVDFRQDAYGSESSWVFQTEEGETVAEGGPYKDIAISQAPKQHLHAVPVSLGCYRLIARDSRGDGINNGFGEGSFAISDPDGNILVEHDGVFTDSAVVMLRRSDVGNERADRSGLRLQIVPNPSAGPCRLEVEGWEGTDIRLEIFNAQGKLVAVKQESTGSGTLSIPLPAEELQAGTYLVKLSGPRQNGVAKWVVINRN</sequence>
<accession>A0A9D9DU64</accession>
<feature type="domain" description="Secretion system C-terminal sorting" evidence="1">
    <location>
        <begin position="523"/>
        <end position="598"/>
    </location>
</feature>
<comment type="caution">
    <text evidence="2">The sequence shown here is derived from an EMBL/GenBank/DDBJ whole genome shotgun (WGS) entry which is preliminary data.</text>
</comment>
<protein>
    <submittedName>
        <fullName evidence="2">Omp28-related outer membrane protein</fullName>
    </submittedName>
</protein>
<dbReference type="Pfam" id="PF11551">
    <property type="entry name" value="Omp28"/>
    <property type="match status" value="1"/>
</dbReference>
<reference evidence="2" key="1">
    <citation type="submission" date="2020-10" db="EMBL/GenBank/DDBJ databases">
        <authorList>
            <person name="Gilroy R."/>
        </authorList>
    </citation>
    <scope>NUCLEOTIDE SEQUENCE</scope>
    <source>
        <strain evidence="2">2889</strain>
    </source>
</reference>
<dbReference type="Gene3D" id="2.60.40.10">
    <property type="entry name" value="Immunoglobulins"/>
    <property type="match status" value="1"/>
</dbReference>
<dbReference type="Pfam" id="PF18962">
    <property type="entry name" value="Por_Secre_tail"/>
    <property type="match status" value="1"/>
</dbReference>
<evidence type="ECO:0000313" key="2">
    <source>
        <dbReference type="EMBL" id="MBO8433050.1"/>
    </source>
</evidence>